<comment type="caution">
    <text evidence="2">The sequence shown here is derived from an EMBL/GenBank/DDBJ whole genome shotgun (WGS) entry which is preliminary data.</text>
</comment>
<evidence type="ECO:0000256" key="1">
    <source>
        <dbReference type="SAM" id="Phobius"/>
    </source>
</evidence>
<dbReference type="EMBL" id="QFWV02000007">
    <property type="protein sequence ID" value="RKF06294.1"/>
    <property type="molecule type" value="Genomic_DNA"/>
</dbReference>
<name>A0A3A8AI12_9HYPH</name>
<evidence type="ECO:0000313" key="3">
    <source>
        <dbReference type="Proteomes" id="UP000246132"/>
    </source>
</evidence>
<dbReference type="Proteomes" id="UP000246132">
    <property type="component" value="Unassembled WGS sequence"/>
</dbReference>
<keyword evidence="1" id="KW-0472">Membrane</keyword>
<keyword evidence="1" id="KW-0812">Transmembrane</keyword>
<accession>A0A3A8AI12</accession>
<evidence type="ECO:0008006" key="4">
    <source>
        <dbReference type="Google" id="ProtNLM"/>
    </source>
</evidence>
<feature type="transmembrane region" description="Helical" evidence="1">
    <location>
        <begin position="60"/>
        <end position="79"/>
    </location>
</feature>
<reference evidence="2 3" key="1">
    <citation type="journal article" date="2018" name="Int. J. Syst. Bacteriol.">
        <title>Oceaniradius stylonemae gen. nov., sp. nov., isolated from a red alga, Stylonema cornu-cervi.</title>
        <authorList>
            <person name="Jeong S."/>
        </authorList>
    </citation>
    <scope>NUCLEOTIDE SEQUENCE [LARGE SCALE GENOMIC DNA]</scope>
    <source>
        <strain evidence="2 3">StC1</strain>
    </source>
</reference>
<feature type="transmembrane region" description="Helical" evidence="1">
    <location>
        <begin position="86"/>
        <end position="107"/>
    </location>
</feature>
<dbReference type="OrthoDB" id="7843623at2"/>
<dbReference type="Pfam" id="PF19660">
    <property type="entry name" value="DUF6163"/>
    <property type="match status" value="1"/>
</dbReference>
<dbReference type="AlphaFoldDB" id="A0A3A8AI12"/>
<feature type="transmembrane region" description="Helical" evidence="1">
    <location>
        <begin position="113"/>
        <end position="133"/>
    </location>
</feature>
<evidence type="ECO:0000313" key="2">
    <source>
        <dbReference type="EMBL" id="RKF06294.1"/>
    </source>
</evidence>
<gene>
    <name evidence="2" type="ORF">DEM25_011710</name>
</gene>
<protein>
    <recommendedName>
        <fullName evidence="4">DUF2069 domain-containing protein</fullName>
    </recommendedName>
</protein>
<dbReference type="RefSeq" id="WP_109765936.1">
    <property type="nucleotide sequence ID" value="NZ_OZ252232.1"/>
</dbReference>
<organism evidence="2 3">
    <name type="scientific">Oceaniradius stylonematis</name>
    <dbReference type="NCBI Taxonomy" id="2184161"/>
    <lineage>
        <taxon>Bacteria</taxon>
        <taxon>Pseudomonadati</taxon>
        <taxon>Pseudomonadota</taxon>
        <taxon>Alphaproteobacteria</taxon>
        <taxon>Hyphomicrobiales</taxon>
        <taxon>Ahrensiaceae</taxon>
        <taxon>Oceaniradius</taxon>
    </lineage>
</organism>
<dbReference type="InterPro" id="IPR046161">
    <property type="entry name" value="DUF6163"/>
</dbReference>
<feature type="transmembrane region" description="Helical" evidence="1">
    <location>
        <begin position="19"/>
        <end position="40"/>
    </location>
</feature>
<keyword evidence="1" id="KW-1133">Transmembrane helix</keyword>
<keyword evidence="3" id="KW-1185">Reference proteome</keyword>
<sequence length="143" mass="15416">MVIAETGLQQPRKGAVERVFGFFLRILALYALISGLVYWAGLTGIAGDGAWRFDLLALPVRIVFTTLAVLMPAAALGLWLTTRWGVVLWVLAATAEIGAYMFLSDIFSERAGIASINMIGLVVLILMAGATLIERRAARLAAH</sequence>
<proteinExistence type="predicted"/>